<dbReference type="EMBL" id="JAUTXU010000407">
    <property type="protein sequence ID" value="KAK3681207.1"/>
    <property type="molecule type" value="Genomic_DNA"/>
</dbReference>
<evidence type="ECO:0000313" key="2">
    <source>
        <dbReference type="Proteomes" id="UP001281147"/>
    </source>
</evidence>
<sequence>MGKPILLHCGDDVRWNHELYGRLKDTFEIKRSYSTPRDEFKQPLQDQTFGDFFAIFRPFFQTGGEMIAWDSELMFVQTDLPLLSDLLPPSCKIYASACAGFDWVDVERLAQRGIVYCNSAAACTESVADAAIYLIINTFRHFSHSALAARSLDVDKFREAQMSFMEVTMNPAGHTLGIIGLGRIGQRIARKASLVFPMNVIYNDVSRLPQTVEDESGAKFYENLDDMLAMADCVVVATPFGGSKVLDADKISKMKQGSRLVNIARGKLIDEDALVEALESGQIQSAALDVHFDEPKVNPKLAAMENVELLSHNAGASIDSQNGFEGMSINNILSFYETGKALTPVNLQHFEKDGQ</sequence>
<comment type="caution">
    <text evidence="1">The sequence shown here is derived from an EMBL/GenBank/DDBJ whole genome shotgun (WGS) entry which is preliminary data.</text>
</comment>
<proteinExistence type="predicted"/>
<gene>
    <name evidence="1" type="ORF">LTR37_020939</name>
</gene>
<name>A0ACC3MBU2_9PEZI</name>
<dbReference type="Proteomes" id="UP001281147">
    <property type="component" value="Unassembled WGS sequence"/>
</dbReference>
<protein>
    <submittedName>
        <fullName evidence="1">Uncharacterized protein</fullName>
    </submittedName>
</protein>
<accession>A0ACC3MBU2</accession>
<reference evidence="1" key="1">
    <citation type="submission" date="2023-07" db="EMBL/GenBank/DDBJ databases">
        <title>Black Yeasts Isolated from many extreme environments.</title>
        <authorList>
            <person name="Coleine C."/>
            <person name="Stajich J.E."/>
            <person name="Selbmann L."/>
        </authorList>
    </citation>
    <scope>NUCLEOTIDE SEQUENCE</scope>
    <source>
        <strain evidence="1">CCFEE 5714</strain>
    </source>
</reference>
<organism evidence="1 2">
    <name type="scientific">Vermiconidia calcicola</name>
    <dbReference type="NCBI Taxonomy" id="1690605"/>
    <lineage>
        <taxon>Eukaryota</taxon>
        <taxon>Fungi</taxon>
        <taxon>Dikarya</taxon>
        <taxon>Ascomycota</taxon>
        <taxon>Pezizomycotina</taxon>
        <taxon>Dothideomycetes</taxon>
        <taxon>Dothideomycetidae</taxon>
        <taxon>Mycosphaerellales</taxon>
        <taxon>Extremaceae</taxon>
        <taxon>Vermiconidia</taxon>
    </lineage>
</organism>
<evidence type="ECO:0000313" key="1">
    <source>
        <dbReference type="EMBL" id="KAK3681207.1"/>
    </source>
</evidence>
<keyword evidence="2" id="KW-1185">Reference proteome</keyword>